<feature type="compositionally biased region" description="Polar residues" evidence="1">
    <location>
        <begin position="78"/>
        <end position="87"/>
    </location>
</feature>
<name>A0AAI9U371_9PEZI</name>
<proteinExistence type="predicted"/>
<evidence type="ECO:0000313" key="2">
    <source>
        <dbReference type="EMBL" id="KAK1450840.1"/>
    </source>
</evidence>
<dbReference type="Proteomes" id="UP001239213">
    <property type="component" value="Unassembled WGS sequence"/>
</dbReference>
<feature type="compositionally biased region" description="Pro residues" evidence="1">
    <location>
        <begin position="93"/>
        <end position="103"/>
    </location>
</feature>
<reference evidence="2" key="1">
    <citation type="submission" date="2016-11" db="EMBL/GenBank/DDBJ databases">
        <title>The genome sequence of Colletotrichum cuscutae.</title>
        <authorList>
            <person name="Baroncelli R."/>
        </authorList>
    </citation>
    <scope>NUCLEOTIDE SEQUENCE</scope>
    <source>
        <strain evidence="2">IMI 304802</strain>
    </source>
</reference>
<sequence length="103" mass="11347">MDSRESRGNVKVQDTCLTRPVFLPGLGSGQELLIPQHKSLKLSNDLVSPAPLKAFELQANLPRHIVPFQDQILKEHTSQAPNHALQTPSLNPLDPPPPSPHPR</sequence>
<dbReference type="EMBL" id="MPDP01000303">
    <property type="protein sequence ID" value="KAK1450840.1"/>
    <property type="molecule type" value="Genomic_DNA"/>
</dbReference>
<evidence type="ECO:0000313" key="3">
    <source>
        <dbReference type="Proteomes" id="UP001239213"/>
    </source>
</evidence>
<comment type="caution">
    <text evidence="2">The sequence shown here is derived from an EMBL/GenBank/DDBJ whole genome shotgun (WGS) entry which is preliminary data.</text>
</comment>
<dbReference type="AlphaFoldDB" id="A0AAI9U371"/>
<evidence type="ECO:0000256" key="1">
    <source>
        <dbReference type="SAM" id="MobiDB-lite"/>
    </source>
</evidence>
<gene>
    <name evidence="2" type="ORF">CCUS01_11380</name>
</gene>
<feature type="region of interest" description="Disordered" evidence="1">
    <location>
        <begin position="72"/>
        <end position="103"/>
    </location>
</feature>
<accession>A0AAI9U371</accession>
<protein>
    <submittedName>
        <fullName evidence="2">Uncharacterized protein</fullName>
    </submittedName>
</protein>
<organism evidence="2 3">
    <name type="scientific">Colletotrichum cuscutae</name>
    <dbReference type="NCBI Taxonomy" id="1209917"/>
    <lineage>
        <taxon>Eukaryota</taxon>
        <taxon>Fungi</taxon>
        <taxon>Dikarya</taxon>
        <taxon>Ascomycota</taxon>
        <taxon>Pezizomycotina</taxon>
        <taxon>Sordariomycetes</taxon>
        <taxon>Hypocreomycetidae</taxon>
        <taxon>Glomerellales</taxon>
        <taxon>Glomerellaceae</taxon>
        <taxon>Colletotrichum</taxon>
        <taxon>Colletotrichum acutatum species complex</taxon>
    </lineage>
</organism>
<keyword evidence="3" id="KW-1185">Reference proteome</keyword>